<keyword evidence="2 6" id="KW-0808">Transferase</keyword>
<dbReference type="GO" id="GO:0032259">
    <property type="term" value="P:methylation"/>
    <property type="evidence" value="ECO:0007669"/>
    <property type="project" value="UniProtKB-KW"/>
</dbReference>
<dbReference type="PROSITE" id="PS00094">
    <property type="entry name" value="C5_MTASE_1"/>
    <property type="match status" value="1"/>
</dbReference>
<dbReference type="NCBIfam" id="TIGR00675">
    <property type="entry name" value="dcm"/>
    <property type="match status" value="1"/>
</dbReference>
<evidence type="ECO:0000256" key="3">
    <source>
        <dbReference type="ARBA" id="ARBA00022691"/>
    </source>
</evidence>
<name>A0A7L5BT22_9RHOB</name>
<dbReference type="PRINTS" id="PR00105">
    <property type="entry name" value="C5METTRFRASE"/>
</dbReference>
<dbReference type="Gene3D" id="3.40.50.150">
    <property type="entry name" value="Vaccinia Virus protein VP39"/>
    <property type="match status" value="1"/>
</dbReference>
<dbReference type="InterPro" id="IPR001525">
    <property type="entry name" value="C5_MeTfrase"/>
</dbReference>
<protein>
    <recommendedName>
        <fullName evidence="8">Cytosine-specific methyltransferase</fullName>
        <ecNumber evidence="8">2.1.1.37</ecNumber>
    </recommendedName>
</protein>
<evidence type="ECO:0000256" key="7">
    <source>
        <dbReference type="RuleBase" id="RU000416"/>
    </source>
</evidence>
<feature type="active site" evidence="6">
    <location>
        <position position="73"/>
    </location>
</feature>
<dbReference type="InterPro" id="IPR029063">
    <property type="entry name" value="SAM-dependent_MTases_sf"/>
</dbReference>
<organism evidence="9 10">
    <name type="scientific">Pikeienuella piscinae</name>
    <dbReference type="NCBI Taxonomy" id="2748098"/>
    <lineage>
        <taxon>Bacteria</taxon>
        <taxon>Pseudomonadati</taxon>
        <taxon>Pseudomonadota</taxon>
        <taxon>Alphaproteobacteria</taxon>
        <taxon>Rhodobacterales</taxon>
        <taxon>Paracoccaceae</taxon>
        <taxon>Pikeienuella</taxon>
    </lineage>
</organism>
<dbReference type="Gene3D" id="3.90.120.10">
    <property type="entry name" value="DNA Methylase, subunit A, domain 2"/>
    <property type="match status" value="1"/>
</dbReference>
<keyword evidence="4" id="KW-0680">Restriction system</keyword>
<accession>A0A7L5BT22</accession>
<gene>
    <name evidence="9" type="ORF">G5B40_02070</name>
</gene>
<comment type="catalytic activity">
    <reaction evidence="5 8">
        <text>a 2'-deoxycytidine in DNA + S-adenosyl-L-methionine = a 5-methyl-2'-deoxycytidine in DNA + S-adenosyl-L-homocysteine + H(+)</text>
        <dbReference type="Rhea" id="RHEA:13681"/>
        <dbReference type="Rhea" id="RHEA-COMP:11369"/>
        <dbReference type="Rhea" id="RHEA-COMP:11370"/>
        <dbReference type="ChEBI" id="CHEBI:15378"/>
        <dbReference type="ChEBI" id="CHEBI:57856"/>
        <dbReference type="ChEBI" id="CHEBI:59789"/>
        <dbReference type="ChEBI" id="CHEBI:85452"/>
        <dbReference type="ChEBI" id="CHEBI:85454"/>
        <dbReference type="EC" id="2.1.1.37"/>
    </reaction>
</comment>
<dbReference type="InterPro" id="IPR050750">
    <property type="entry name" value="C5-MTase"/>
</dbReference>
<dbReference type="Pfam" id="PF00145">
    <property type="entry name" value="DNA_methylase"/>
    <property type="match status" value="1"/>
</dbReference>
<dbReference type="SUPFAM" id="SSF53335">
    <property type="entry name" value="S-adenosyl-L-methionine-dependent methyltransferases"/>
    <property type="match status" value="1"/>
</dbReference>
<evidence type="ECO:0000256" key="1">
    <source>
        <dbReference type="ARBA" id="ARBA00022603"/>
    </source>
</evidence>
<evidence type="ECO:0000256" key="8">
    <source>
        <dbReference type="RuleBase" id="RU000417"/>
    </source>
</evidence>
<comment type="similarity">
    <text evidence="6 7">Belongs to the class I-like SAM-binding methyltransferase superfamily. C5-methyltransferase family.</text>
</comment>
<dbReference type="PANTHER" id="PTHR46098">
    <property type="entry name" value="TRNA (CYTOSINE(38)-C(5))-METHYLTRANSFERASE"/>
    <property type="match status" value="1"/>
</dbReference>
<reference evidence="9 10" key="1">
    <citation type="submission" date="2020-02" db="EMBL/GenBank/DDBJ databases">
        <title>complete genome sequence of Rhodobacteraceae bacterium.</title>
        <authorList>
            <person name="Park J."/>
            <person name="Kim Y.-S."/>
            <person name="Kim K.-H."/>
        </authorList>
    </citation>
    <scope>NUCLEOTIDE SEQUENCE [LARGE SCALE GENOMIC DNA]</scope>
    <source>
        <strain evidence="9 10">RR4-56</strain>
    </source>
</reference>
<evidence type="ECO:0000256" key="6">
    <source>
        <dbReference type="PROSITE-ProRule" id="PRU01016"/>
    </source>
</evidence>
<dbReference type="REBASE" id="388771">
    <property type="entry name" value="M.Hdu456ORF2070P"/>
</dbReference>
<evidence type="ECO:0000256" key="4">
    <source>
        <dbReference type="ARBA" id="ARBA00022747"/>
    </source>
</evidence>
<dbReference type="AlphaFoldDB" id="A0A7L5BT22"/>
<dbReference type="EC" id="2.1.1.37" evidence="8"/>
<sequence>MPTFYEFFAGGGMTRAGLGPGWTCLFANDFDPKKAQAYRENWGDAGFHLGDIDEIAGGDLPGRADLIWGSFPCQDLSLAGAGAGLSGARSGSFFAFARIIGELAATGRAPRLVAVENVTGALTSHGGRDFAAIVDRLDELGYRTGALVLNADAFVPQSRPRLFVIGAHESLDLGAAPLAPAPVPDFHPPALVRAVAALPEALRARALWWASPAPPRRNVGLSALIDVEAAQWHDVAETERLLSLMSPANLAKLAAAKAAGRRMVGCVFRRTRRDAAGRRAQRAEVRFDDVAGCLRTPAGGSSRQILLVVEGERVRSRLMTPRETARLMGLDDGYVLPTGATDAYHLTGDGVVVPVVRHLAAHVFEPVLAAAAIRAA</sequence>
<proteinExistence type="inferred from homology"/>
<dbReference type="Proteomes" id="UP000503336">
    <property type="component" value="Chromosome"/>
</dbReference>
<evidence type="ECO:0000313" key="10">
    <source>
        <dbReference type="Proteomes" id="UP000503336"/>
    </source>
</evidence>
<dbReference type="PANTHER" id="PTHR46098:SF1">
    <property type="entry name" value="TRNA (CYTOSINE(38)-C(5))-METHYLTRANSFERASE"/>
    <property type="match status" value="1"/>
</dbReference>
<keyword evidence="1 6" id="KW-0489">Methyltransferase</keyword>
<evidence type="ECO:0000313" key="9">
    <source>
        <dbReference type="EMBL" id="QIE54332.1"/>
    </source>
</evidence>
<dbReference type="PROSITE" id="PS51679">
    <property type="entry name" value="SAM_MT_C5"/>
    <property type="match status" value="1"/>
</dbReference>
<evidence type="ECO:0000256" key="2">
    <source>
        <dbReference type="ARBA" id="ARBA00022679"/>
    </source>
</evidence>
<dbReference type="GO" id="GO:0003886">
    <property type="term" value="F:DNA (cytosine-5-)-methyltransferase activity"/>
    <property type="evidence" value="ECO:0007669"/>
    <property type="project" value="UniProtKB-EC"/>
</dbReference>
<keyword evidence="10" id="KW-1185">Reference proteome</keyword>
<dbReference type="KEGG" id="hdh:G5B40_02070"/>
<evidence type="ECO:0000256" key="5">
    <source>
        <dbReference type="ARBA" id="ARBA00047422"/>
    </source>
</evidence>
<dbReference type="RefSeq" id="WP_165094417.1">
    <property type="nucleotide sequence ID" value="NZ_CP049056.1"/>
</dbReference>
<dbReference type="InterPro" id="IPR018117">
    <property type="entry name" value="C5_DNA_meth_AS"/>
</dbReference>
<dbReference type="EMBL" id="CP049056">
    <property type="protein sequence ID" value="QIE54332.1"/>
    <property type="molecule type" value="Genomic_DNA"/>
</dbReference>
<keyword evidence="3 6" id="KW-0949">S-adenosyl-L-methionine</keyword>
<dbReference type="GO" id="GO:0009307">
    <property type="term" value="P:DNA restriction-modification system"/>
    <property type="evidence" value="ECO:0007669"/>
    <property type="project" value="UniProtKB-KW"/>
</dbReference>